<feature type="transmembrane region" description="Helical" evidence="7">
    <location>
        <begin position="194"/>
        <end position="213"/>
    </location>
</feature>
<gene>
    <name evidence="9" type="ORF">AB3X52_09840</name>
</gene>
<keyword evidence="4 7" id="KW-0812">Transmembrane</keyword>
<keyword evidence="5 7" id="KW-1133">Transmembrane helix</keyword>
<organism evidence="9 10">
    <name type="scientific">Nocardioides eburneus</name>
    <dbReference type="NCBI Taxonomy" id="3231482"/>
    <lineage>
        <taxon>Bacteria</taxon>
        <taxon>Bacillati</taxon>
        <taxon>Actinomycetota</taxon>
        <taxon>Actinomycetes</taxon>
        <taxon>Propionibacteriales</taxon>
        <taxon>Nocardioidaceae</taxon>
        <taxon>Nocardioides</taxon>
    </lineage>
</organism>
<dbReference type="InterPro" id="IPR036259">
    <property type="entry name" value="MFS_trans_sf"/>
</dbReference>
<dbReference type="Pfam" id="PF07690">
    <property type="entry name" value="MFS_1"/>
    <property type="match status" value="1"/>
</dbReference>
<dbReference type="InterPro" id="IPR011701">
    <property type="entry name" value="MFS"/>
</dbReference>
<feature type="transmembrane region" description="Helical" evidence="7">
    <location>
        <begin position="345"/>
        <end position="369"/>
    </location>
</feature>
<evidence type="ECO:0000256" key="1">
    <source>
        <dbReference type="ARBA" id="ARBA00004651"/>
    </source>
</evidence>
<feature type="transmembrane region" description="Helical" evidence="7">
    <location>
        <begin position="160"/>
        <end position="182"/>
    </location>
</feature>
<name>A0ABV3SYB0_9ACTN</name>
<proteinExistence type="predicted"/>
<feature type="domain" description="Major facilitator superfamily (MFS) profile" evidence="8">
    <location>
        <begin position="25"/>
        <end position="439"/>
    </location>
</feature>
<evidence type="ECO:0000256" key="7">
    <source>
        <dbReference type="SAM" id="Phobius"/>
    </source>
</evidence>
<evidence type="ECO:0000313" key="10">
    <source>
        <dbReference type="Proteomes" id="UP001556631"/>
    </source>
</evidence>
<dbReference type="SUPFAM" id="SSF103473">
    <property type="entry name" value="MFS general substrate transporter"/>
    <property type="match status" value="1"/>
</dbReference>
<dbReference type="Proteomes" id="UP001556631">
    <property type="component" value="Unassembled WGS sequence"/>
</dbReference>
<accession>A0ABV3SYB0</accession>
<feature type="transmembrane region" description="Helical" evidence="7">
    <location>
        <begin position="125"/>
        <end position="148"/>
    </location>
</feature>
<feature type="transmembrane region" description="Helical" evidence="7">
    <location>
        <begin position="69"/>
        <end position="87"/>
    </location>
</feature>
<keyword evidence="6 7" id="KW-0472">Membrane</keyword>
<feature type="transmembrane region" description="Helical" evidence="7">
    <location>
        <begin position="254"/>
        <end position="278"/>
    </location>
</feature>
<evidence type="ECO:0000256" key="3">
    <source>
        <dbReference type="ARBA" id="ARBA00022475"/>
    </source>
</evidence>
<keyword evidence="2" id="KW-0813">Transport</keyword>
<dbReference type="InterPro" id="IPR005828">
    <property type="entry name" value="MFS_sugar_transport-like"/>
</dbReference>
<feature type="transmembrane region" description="Helical" evidence="7">
    <location>
        <begin position="40"/>
        <end position="63"/>
    </location>
</feature>
<dbReference type="PANTHER" id="PTHR43045:SF1">
    <property type="entry name" value="SHIKIMATE TRANSPORTER"/>
    <property type="match status" value="1"/>
</dbReference>
<dbReference type="Pfam" id="PF00083">
    <property type="entry name" value="Sugar_tr"/>
    <property type="match status" value="1"/>
</dbReference>
<evidence type="ECO:0000256" key="6">
    <source>
        <dbReference type="ARBA" id="ARBA00023136"/>
    </source>
</evidence>
<dbReference type="PROSITE" id="PS50850">
    <property type="entry name" value="MFS"/>
    <property type="match status" value="1"/>
</dbReference>
<feature type="transmembrane region" description="Helical" evidence="7">
    <location>
        <begin position="290"/>
        <end position="310"/>
    </location>
</feature>
<keyword evidence="3" id="KW-1003">Cell membrane</keyword>
<reference evidence="9 10" key="1">
    <citation type="submission" date="2024-07" db="EMBL/GenBank/DDBJ databases">
        <authorList>
            <person name="Lee S."/>
            <person name="Kang M."/>
        </authorList>
    </citation>
    <scope>NUCLEOTIDE SEQUENCE [LARGE SCALE GENOMIC DNA]</scope>
    <source>
        <strain evidence="9 10">DS6</strain>
    </source>
</reference>
<sequence length="443" mass="46075">MTTTIAAVTEQTGATTRPGSELRRVVLSSYLGSTIEMYDFILYATASTVVFGPVFFAGLPALWGTVASYALFAIGYVARPLGGVVFGHFGDRIGRKRMLLLAMLVMGLASFAVGLVPAVPTWGALMLVVLRAVQGIAIGGEWGGAALMSLEHSPVKSRGLAASFANAGGPAGAFLGTVALALVALLPKDDFLSWGWRVPFLASILLLAVGLYVRSSVSESPVFQEAMARAERAKAEKQKLELPILEVLKRPGTLVAVALVGMGAFVIQALFSTMGITIAVKSGVSESQGLWAFAISQAVAAFTIPLFAAISDRVGRRPVMLTGLVATAVLGFPVFHLMASGSWPQVILGFLIACPVLQSLTYGPLAAFLTENFSTTSRYTGASLGYQLASLLGAGFTPLITSSIFAAQHGSYAGVGLFLVGGVLVSAAVVAFARETRGADIVC</sequence>
<feature type="transmembrane region" description="Helical" evidence="7">
    <location>
        <begin position="319"/>
        <end position="339"/>
    </location>
</feature>
<dbReference type="Gene3D" id="1.20.1250.20">
    <property type="entry name" value="MFS general substrate transporter like domains"/>
    <property type="match status" value="2"/>
</dbReference>
<dbReference type="InterPro" id="IPR020846">
    <property type="entry name" value="MFS_dom"/>
</dbReference>
<dbReference type="RefSeq" id="WP_367993758.1">
    <property type="nucleotide sequence ID" value="NZ_JBFPJR010000014.1"/>
</dbReference>
<feature type="transmembrane region" description="Helical" evidence="7">
    <location>
        <begin position="99"/>
        <end position="119"/>
    </location>
</feature>
<dbReference type="PANTHER" id="PTHR43045">
    <property type="entry name" value="SHIKIMATE TRANSPORTER"/>
    <property type="match status" value="1"/>
</dbReference>
<dbReference type="CDD" id="cd17369">
    <property type="entry name" value="MFS_ShiA_like"/>
    <property type="match status" value="1"/>
</dbReference>
<dbReference type="EMBL" id="JBFPJR010000014">
    <property type="protein sequence ID" value="MEX0427921.1"/>
    <property type="molecule type" value="Genomic_DNA"/>
</dbReference>
<keyword evidence="10" id="KW-1185">Reference proteome</keyword>
<comment type="subcellular location">
    <subcellularLocation>
        <location evidence="1">Cell membrane</location>
        <topology evidence="1">Multi-pass membrane protein</topology>
    </subcellularLocation>
</comment>
<feature type="transmembrane region" description="Helical" evidence="7">
    <location>
        <begin position="381"/>
        <end position="406"/>
    </location>
</feature>
<feature type="transmembrane region" description="Helical" evidence="7">
    <location>
        <begin position="412"/>
        <end position="433"/>
    </location>
</feature>
<evidence type="ECO:0000256" key="5">
    <source>
        <dbReference type="ARBA" id="ARBA00022989"/>
    </source>
</evidence>
<evidence type="ECO:0000259" key="8">
    <source>
        <dbReference type="PROSITE" id="PS50850"/>
    </source>
</evidence>
<evidence type="ECO:0000256" key="4">
    <source>
        <dbReference type="ARBA" id="ARBA00022692"/>
    </source>
</evidence>
<protein>
    <submittedName>
        <fullName evidence="9">MFS transporter</fullName>
    </submittedName>
</protein>
<evidence type="ECO:0000256" key="2">
    <source>
        <dbReference type="ARBA" id="ARBA00022448"/>
    </source>
</evidence>
<comment type="caution">
    <text evidence="9">The sequence shown here is derived from an EMBL/GenBank/DDBJ whole genome shotgun (WGS) entry which is preliminary data.</text>
</comment>
<evidence type="ECO:0000313" key="9">
    <source>
        <dbReference type="EMBL" id="MEX0427921.1"/>
    </source>
</evidence>